<dbReference type="Gene3D" id="1.10.150.240">
    <property type="entry name" value="Putative phosphatase, domain 2"/>
    <property type="match status" value="1"/>
</dbReference>
<dbReference type="Gene3D" id="3.40.50.1000">
    <property type="entry name" value="HAD superfamily/HAD-like"/>
    <property type="match status" value="1"/>
</dbReference>
<keyword evidence="1 2" id="KW-0378">Hydrolase</keyword>
<proteinExistence type="predicted"/>
<keyword evidence="3" id="KW-1185">Reference proteome</keyword>
<accession>A0ABY5VIQ4</accession>
<dbReference type="InterPro" id="IPR023214">
    <property type="entry name" value="HAD_sf"/>
</dbReference>
<dbReference type="RefSeq" id="WP_028529453.1">
    <property type="nucleotide sequence ID" value="NZ_CABLBR010000025.1"/>
</dbReference>
<dbReference type="InterPro" id="IPR023198">
    <property type="entry name" value="PGP-like_dom2"/>
</dbReference>
<reference evidence="2" key="1">
    <citation type="journal article" date="2022" name="Cell">
        <title>Design, construction, and in vivo augmentation of a complex gut microbiome.</title>
        <authorList>
            <person name="Cheng A.G."/>
            <person name="Ho P.Y."/>
            <person name="Aranda-Diaz A."/>
            <person name="Jain S."/>
            <person name="Yu F.B."/>
            <person name="Meng X."/>
            <person name="Wang M."/>
            <person name="Iakiviak M."/>
            <person name="Nagashima K."/>
            <person name="Zhao A."/>
            <person name="Murugkar P."/>
            <person name="Patil A."/>
            <person name="Atabakhsh K."/>
            <person name="Weakley A."/>
            <person name="Yan J."/>
            <person name="Brumbaugh A.R."/>
            <person name="Higginbottom S."/>
            <person name="Dimas A."/>
            <person name="Shiver A.L."/>
            <person name="Deutschbauer A."/>
            <person name="Neff N."/>
            <person name="Sonnenburg J.L."/>
            <person name="Huang K.C."/>
            <person name="Fischbach M.A."/>
        </authorList>
    </citation>
    <scope>NUCLEOTIDE SEQUENCE</scope>
    <source>
        <strain evidence="2">DSM 19829</strain>
    </source>
</reference>
<protein>
    <submittedName>
        <fullName evidence="2">HAD family hydrolase</fullName>
    </submittedName>
</protein>
<evidence type="ECO:0000313" key="3">
    <source>
        <dbReference type="Proteomes" id="UP001060164"/>
    </source>
</evidence>
<dbReference type="SFLD" id="SFLDG01129">
    <property type="entry name" value="C1.5:_HAD__Beta-PGM__Phosphata"/>
    <property type="match status" value="1"/>
</dbReference>
<dbReference type="InterPro" id="IPR036412">
    <property type="entry name" value="HAD-like_sf"/>
</dbReference>
<dbReference type="GO" id="GO:0016787">
    <property type="term" value="F:hydrolase activity"/>
    <property type="evidence" value="ECO:0007669"/>
    <property type="project" value="UniProtKB-KW"/>
</dbReference>
<dbReference type="EMBL" id="CP102290">
    <property type="protein sequence ID" value="UWP60187.1"/>
    <property type="molecule type" value="Genomic_DNA"/>
</dbReference>
<dbReference type="InterPro" id="IPR006439">
    <property type="entry name" value="HAD-SF_hydro_IA"/>
</dbReference>
<evidence type="ECO:0000313" key="2">
    <source>
        <dbReference type="EMBL" id="UWP60187.1"/>
    </source>
</evidence>
<dbReference type="PANTHER" id="PTHR43316">
    <property type="entry name" value="HYDROLASE, HALOACID DELAHOGENASE-RELATED"/>
    <property type="match status" value="1"/>
</dbReference>
<name>A0ABY5VIQ4_9FIRM</name>
<organism evidence="2 3">
    <name type="scientific">Ruminococcus gauvreauii</name>
    <dbReference type="NCBI Taxonomy" id="438033"/>
    <lineage>
        <taxon>Bacteria</taxon>
        <taxon>Bacillati</taxon>
        <taxon>Bacillota</taxon>
        <taxon>Clostridia</taxon>
        <taxon>Eubacteriales</taxon>
        <taxon>Oscillospiraceae</taxon>
        <taxon>Ruminococcus</taxon>
    </lineage>
</organism>
<sequence>MIKAVFIDYTGTTVKEDGEEIREVVRRVCQNSDLHDPQAVLALWWKLMKQYEENSCGENYLTEDEIVDKILQILTEQIHLKENLRELHELIRAFWVCAPAFPDAREFFDLCPVPIYMISNNGIEYVTKSMEDKQLRPAGIICAGMVRACKPHRELFDKALEVSGCNADEVLHIGDSYGSDVLGARAAGIRPVLVQRTKGKSYDDVMVVHDLSEVLPLIDGEESV</sequence>
<dbReference type="SFLD" id="SFLDS00003">
    <property type="entry name" value="Haloacid_Dehalogenase"/>
    <property type="match status" value="1"/>
</dbReference>
<dbReference type="NCBIfam" id="TIGR01549">
    <property type="entry name" value="HAD-SF-IA-v1"/>
    <property type="match status" value="1"/>
</dbReference>
<dbReference type="Pfam" id="PF00702">
    <property type="entry name" value="Hydrolase"/>
    <property type="match status" value="1"/>
</dbReference>
<gene>
    <name evidence="2" type="ORF">NQ502_03790</name>
</gene>
<dbReference type="SUPFAM" id="SSF56784">
    <property type="entry name" value="HAD-like"/>
    <property type="match status" value="1"/>
</dbReference>
<evidence type="ECO:0000256" key="1">
    <source>
        <dbReference type="ARBA" id="ARBA00022801"/>
    </source>
</evidence>
<dbReference type="Proteomes" id="UP001060164">
    <property type="component" value="Chromosome"/>
</dbReference>
<dbReference type="PANTHER" id="PTHR43316:SF3">
    <property type="entry name" value="HALOACID DEHALOGENASE, TYPE II (AFU_ORTHOLOGUE AFUA_2G07750)-RELATED"/>
    <property type="match status" value="1"/>
</dbReference>
<dbReference type="InterPro" id="IPR051540">
    <property type="entry name" value="S-2-haloacid_dehalogenase"/>
</dbReference>